<dbReference type="Proteomes" id="UP001055420">
    <property type="component" value="Chromosome"/>
</dbReference>
<feature type="transmembrane region" description="Helical" evidence="1">
    <location>
        <begin position="66"/>
        <end position="84"/>
    </location>
</feature>
<gene>
    <name evidence="2" type="ORF">NFI80_00985</name>
</gene>
<feature type="transmembrane region" description="Helical" evidence="1">
    <location>
        <begin position="347"/>
        <end position="375"/>
    </location>
</feature>
<evidence type="ECO:0008006" key="4">
    <source>
        <dbReference type="Google" id="ProtNLM"/>
    </source>
</evidence>
<protein>
    <recommendedName>
        <fullName evidence="4">O-antigen ligase-like membrane protein</fullName>
    </recommendedName>
</protein>
<feature type="transmembrane region" description="Helical" evidence="1">
    <location>
        <begin position="228"/>
        <end position="248"/>
    </location>
</feature>
<feature type="transmembrane region" description="Helical" evidence="1">
    <location>
        <begin position="7"/>
        <end position="30"/>
    </location>
</feature>
<feature type="transmembrane region" description="Helical" evidence="1">
    <location>
        <begin position="315"/>
        <end position="335"/>
    </location>
</feature>
<keyword evidence="1" id="KW-0812">Transmembrane</keyword>
<evidence type="ECO:0000313" key="2">
    <source>
        <dbReference type="EMBL" id="USJ31321.1"/>
    </source>
</evidence>
<dbReference type="EMBL" id="CP098805">
    <property type="protein sequence ID" value="USJ31321.1"/>
    <property type="molecule type" value="Genomic_DNA"/>
</dbReference>
<feature type="transmembrane region" description="Helical" evidence="1">
    <location>
        <begin position="190"/>
        <end position="216"/>
    </location>
</feature>
<feature type="transmembrane region" description="Helical" evidence="1">
    <location>
        <begin position="121"/>
        <end position="140"/>
    </location>
</feature>
<sequence>MKKAISNIIILLIYLTPFFGINEVCTFLLIESPLPIIYYKAPKEGLLVILLILASIYHIKNGIPRHIFFVLLCLLSFTVIVFIFSSGNLFTAVAGLRWSLPFFTSILLIGLIDLNLLRRLALAMSIFICFNFFTQIYEMYNMPAIRGFNQFGLSGRVSGFFSNASMAGVVACFTFFLVRYFAAFGSKAKLFIYLICIASVFLSMSSTGIAVLILLLVSPLFLKSSHKLAWILGTIPVGLALFLNLDLLSGRQEGSSDISFSTRIDIFLRQFTNVELISSRFGEATNTAVNLNKNLFSNGDAYISDSLFTSMLTNYGLIFFIGFLIILFMLVMYVLKKEKDDLTVFFVMSLLCSIPLIIVEIYPVNLIISVMIAYYTTPQLVKKRRVFYPTSPINQYS</sequence>
<feature type="transmembrane region" description="Helical" evidence="1">
    <location>
        <begin position="36"/>
        <end position="59"/>
    </location>
</feature>
<dbReference type="RefSeq" id="WP_235164375.1">
    <property type="nucleotide sequence ID" value="NZ_CP098805.1"/>
</dbReference>
<name>A0ABY4XM35_9BACT</name>
<accession>A0ABY4XM35</accession>
<feature type="transmembrane region" description="Helical" evidence="1">
    <location>
        <begin position="160"/>
        <end position="178"/>
    </location>
</feature>
<keyword evidence="3" id="KW-1185">Reference proteome</keyword>
<evidence type="ECO:0000313" key="3">
    <source>
        <dbReference type="Proteomes" id="UP001055420"/>
    </source>
</evidence>
<keyword evidence="1" id="KW-1133">Transmembrane helix</keyword>
<proteinExistence type="predicted"/>
<evidence type="ECO:0000256" key="1">
    <source>
        <dbReference type="SAM" id="Phobius"/>
    </source>
</evidence>
<reference evidence="2" key="1">
    <citation type="submission" date="2022-06" db="EMBL/GenBank/DDBJ databases">
        <title>Novel species in genus Dyadobacter.</title>
        <authorList>
            <person name="Ma C."/>
        </authorList>
    </citation>
    <scope>NUCLEOTIDE SEQUENCE</scope>
    <source>
        <strain evidence="2">CY22</strain>
    </source>
</reference>
<organism evidence="2 3">
    <name type="scientific">Dyadobacter chenhuakuii</name>
    <dbReference type="NCBI Taxonomy" id="2909339"/>
    <lineage>
        <taxon>Bacteria</taxon>
        <taxon>Pseudomonadati</taxon>
        <taxon>Bacteroidota</taxon>
        <taxon>Cytophagia</taxon>
        <taxon>Cytophagales</taxon>
        <taxon>Spirosomataceae</taxon>
        <taxon>Dyadobacter</taxon>
    </lineage>
</organism>
<keyword evidence="1" id="KW-0472">Membrane</keyword>
<feature type="transmembrane region" description="Helical" evidence="1">
    <location>
        <begin position="96"/>
        <end position="114"/>
    </location>
</feature>